<sequence length="1196" mass="137593">MAFKSFKYKLYAKGYHHSTATAAQSSTSFFDNGYYYYQQMRNRQVLHHVVPEEVGASTALHPAVVANNNFNNLECVLALHHDHDDSNAVNAASAVTANVATGDGTDLTLGGRKHKSKNKRMVGLCKRNDNSKTQFVQKRFISNATNIESRASAAHFTPAEALQTADLLELEKEYNWEKDTDDDLNPQTYLSTHIDQINKHFVKGNYNIINALYKSLKRNGIAIQDREVLTKVLISLARREMDDLDIDNKVFELLSCYQDIITNRIKPNLEIYNIVLETLFKSSIVAFKNKNGNGIDFYKIGSELLQTIMAAKDMNLSNDVINYCLLSTNLYPSFIQLSALQQYINILPNYKKDSFYYISCLSYARLNNDLDSIKKLYEDYRQLLIDDPTDMSIREDQYKVYSMFVSGLVECGELNLASKFLETFISKIRAENGSAENISTMLSTFIISVSKIDCNKAHILWSKFNRLSWVPEFSYEFYLTLLANCFQDWGLTKKVYEYMFPMRRVFKENRENLSEYLLYPMGLESVLNSLMDFALQLKDTQIVLKLLEEAIVKGFTFETGIYPFIFAYLKEVKCPEDYLLRLIQNQGELLLKSEKPEDVFMFFNAIADNFASQSLKSAITEMDLFTESCRNFHLVDSNKINFQGFLSIFENSWNCPKTHSNYAKLIQLHAILVTRLLDFETFPLVEHNEHLSQLKLRVIEKFQTLCTNYMNLNFDPNHISETTCEALRLIDAPENLINYFSHPGDWDKSYPLSLGSMIRVSPSTGIKEYKKLLDDGYCFDYDTYKTLLSNNMSDLHICRQILKQLPIDEVDECKYISNILAFHATSTELTNLLLTDEKSIKYILPNMRDSSMVNFIKNCGNIEVVVNRINFPEKFRGIAVQAERKETIKYIYGQLFKEKCYQEIIEYNKSCPVLDLNVLLKSFIRTGDYGSFLALFDKYRDTLGSNGLDLQVEYLINNGQIDSAIEVVRSSNLRTPHKTMDLFSFANFLKSFECDVAMHNAPENTLQLANILSTQNSFAGILSVFDMVRSSGKLQSSEINLPSVKNELLSQMFNNLDDAVSFFGNIDGSIQEVFRTKLQSLLRFKAYLKLPILSNRQIHQLVSIWSAIDPFAIDALFNNIVESFYLDDKVRILYLNEGITYPFNMNELNSIIDQIAFSFADRNDQENVQKARTFKIFLETNYIPSTIKFKENIAYS</sequence>
<evidence type="ECO:0000313" key="1">
    <source>
        <dbReference type="CGD" id="CAL0132228"/>
    </source>
</evidence>
<proteinExistence type="predicted"/>
<dbReference type="GO" id="GO:0007005">
    <property type="term" value="P:mitochondrion organization"/>
    <property type="evidence" value="ECO:0007669"/>
    <property type="project" value="EnsemblFungi"/>
</dbReference>
<dbReference type="KEGG" id="cgr:2889160"/>
<accession>Q6FQG6</accession>
<evidence type="ECO:0000313" key="2">
    <source>
        <dbReference type="EMBL" id="CAG60465.1"/>
    </source>
</evidence>
<keyword evidence="3" id="KW-1185">Reference proteome</keyword>
<protein>
    <submittedName>
        <fullName evidence="2">Uncharacterized protein</fullName>
    </submittedName>
</protein>
<dbReference type="GO" id="GO:0005759">
    <property type="term" value="C:mitochondrial matrix"/>
    <property type="evidence" value="ECO:0007669"/>
    <property type="project" value="EnsemblFungi"/>
</dbReference>
<dbReference type="GO" id="GO:0004526">
    <property type="term" value="F:ribonuclease P activity"/>
    <property type="evidence" value="ECO:0007669"/>
    <property type="project" value="EnsemblFungi"/>
</dbReference>
<dbReference type="Proteomes" id="UP000002428">
    <property type="component" value="Chromosome I"/>
</dbReference>
<dbReference type="CGD" id="CAL0132228">
    <property type="gene designation" value="RPM2"/>
</dbReference>
<dbReference type="GO" id="GO:0006397">
    <property type="term" value="P:mRNA processing"/>
    <property type="evidence" value="ECO:0007669"/>
    <property type="project" value="EnsemblFungi"/>
</dbReference>
<dbReference type="GO" id="GO:0097745">
    <property type="term" value="P:mitochondrial tRNA 5'-end processing"/>
    <property type="evidence" value="ECO:0007669"/>
    <property type="project" value="EnsemblFungi"/>
</dbReference>
<dbReference type="VEuPathDB" id="FungiDB:CAGL0I06380g"/>
<gene>
    <name evidence="1" type="primary">RPM2</name>
    <name evidence="1 2" type="ordered locus">CAGL0I06380g</name>
</gene>
<dbReference type="GO" id="GO:0001682">
    <property type="term" value="P:tRNA 5'-leader removal"/>
    <property type="evidence" value="ECO:0007669"/>
    <property type="project" value="EnsemblFungi"/>
</dbReference>
<evidence type="ECO:0000313" key="3">
    <source>
        <dbReference type="Proteomes" id="UP000002428"/>
    </source>
</evidence>
<organism evidence="2 3">
    <name type="scientific">Candida glabrata (strain ATCC 2001 / BCRC 20586 / JCM 3761 / NBRC 0622 / NRRL Y-65 / CBS 138)</name>
    <name type="common">Yeast</name>
    <name type="synonym">Nakaseomyces glabratus</name>
    <dbReference type="NCBI Taxonomy" id="284593"/>
    <lineage>
        <taxon>Eukaryota</taxon>
        <taxon>Fungi</taxon>
        <taxon>Dikarya</taxon>
        <taxon>Ascomycota</taxon>
        <taxon>Saccharomycotina</taxon>
        <taxon>Saccharomycetes</taxon>
        <taxon>Saccharomycetales</taxon>
        <taxon>Saccharomycetaceae</taxon>
        <taxon>Nakaseomyces</taxon>
    </lineage>
</organism>
<dbReference type="eggNOG" id="ENOG502S4M0">
    <property type="taxonomic scope" value="Eukaryota"/>
</dbReference>
<dbReference type="EMBL" id="CR380955">
    <property type="protein sequence ID" value="CAG60465.1"/>
    <property type="molecule type" value="Genomic_DNA"/>
</dbReference>
<name>Q6FQG6_CANGA</name>
<reference evidence="2 3" key="1">
    <citation type="journal article" date="2004" name="Nature">
        <title>Genome evolution in yeasts.</title>
        <authorList>
            <consortium name="Genolevures"/>
            <person name="Dujon B."/>
            <person name="Sherman D."/>
            <person name="Fischer G."/>
            <person name="Durrens P."/>
            <person name="Casaregola S."/>
            <person name="Lafontaine I."/>
            <person name="de Montigny J."/>
            <person name="Marck C."/>
            <person name="Neuveglise C."/>
            <person name="Talla E."/>
            <person name="Goffard N."/>
            <person name="Frangeul L."/>
            <person name="Aigle M."/>
            <person name="Anthouard V."/>
            <person name="Babour A."/>
            <person name="Barbe V."/>
            <person name="Barnay S."/>
            <person name="Blanchin S."/>
            <person name="Beckerich J.M."/>
            <person name="Beyne E."/>
            <person name="Bleykasten C."/>
            <person name="Boisrame A."/>
            <person name="Boyer J."/>
            <person name="Cattolico L."/>
            <person name="Confanioleri F."/>
            <person name="de Daruvar A."/>
            <person name="Despons L."/>
            <person name="Fabre E."/>
            <person name="Fairhead C."/>
            <person name="Ferry-Dumazet H."/>
            <person name="Groppi A."/>
            <person name="Hantraye F."/>
            <person name="Hennequin C."/>
            <person name="Jauniaux N."/>
            <person name="Joyet P."/>
            <person name="Kachouri R."/>
            <person name="Kerrest A."/>
            <person name="Koszul R."/>
            <person name="Lemaire M."/>
            <person name="Lesur I."/>
            <person name="Ma L."/>
            <person name="Muller H."/>
            <person name="Nicaud J.M."/>
            <person name="Nikolski M."/>
            <person name="Oztas S."/>
            <person name="Ozier-Kalogeropoulos O."/>
            <person name="Pellenz S."/>
            <person name="Potier S."/>
            <person name="Richard G.F."/>
            <person name="Straub M.L."/>
            <person name="Suleau A."/>
            <person name="Swennene D."/>
            <person name="Tekaia F."/>
            <person name="Wesolowski-Louvel M."/>
            <person name="Westhof E."/>
            <person name="Wirth B."/>
            <person name="Zeniou-Meyer M."/>
            <person name="Zivanovic I."/>
            <person name="Bolotin-Fukuhara M."/>
            <person name="Thierry A."/>
            <person name="Bouchier C."/>
            <person name="Caudron B."/>
            <person name="Scarpelli C."/>
            <person name="Gaillardin C."/>
            <person name="Weissenbach J."/>
            <person name="Wincker P."/>
            <person name="Souciet J.L."/>
        </authorList>
    </citation>
    <scope>NUCLEOTIDE SEQUENCE [LARGE SCALE GENOMIC DNA]</scope>
    <source>
        <strain evidence="3">ATCC 2001 / BCRC 20586 / JCM 3761 / NBRC 0622 / NRRL Y-65 / CBS 138</strain>
    </source>
</reference>
<dbReference type="HOGENOM" id="CLU_270952_0_0_1"/>
<dbReference type="InterPro" id="IPR013888">
    <property type="entry name" value="RNase_P_Rpm2_mt"/>
</dbReference>
<dbReference type="RefSeq" id="XP_447528.1">
    <property type="nucleotide sequence ID" value="XM_447528.1"/>
</dbReference>
<dbReference type="InParanoid" id="Q6FQG6"/>
<dbReference type="GO" id="GO:0002181">
    <property type="term" value="P:cytoplasmic translation"/>
    <property type="evidence" value="ECO:0007669"/>
    <property type="project" value="EnsemblFungi"/>
</dbReference>
<dbReference type="GO" id="GO:0005634">
    <property type="term" value="C:nucleus"/>
    <property type="evidence" value="ECO:0007669"/>
    <property type="project" value="EnsemblFungi"/>
</dbReference>
<dbReference type="Pfam" id="PF08579">
    <property type="entry name" value="RPM2"/>
    <property type="match status" value="1"/>
</dbReference>
<dbReference type="OMA" id="GDWDKSY"/>
<dbReference type="STRING" id="284593.Q6FQG6"/>
<dbReference type="GO" id="GO:0030678">
    <property type="term" value="C:mitochondrial ribonuclease P complex"/>
    <property type="evidence" value="ECO:0007669"/>
    <property type="project" value="EnsemblFungi"/>
</dbReference>
<dbReference type="GeneID" id="2889160"/>
<dbReference type="FunCoup" id="Q6FQG6">
    <property type="interactions" value="310"/>
</dbReference>
<dbReference type="AlphaFoldDB" id="Q6FQG6"/>
<dbReference type="GO" id="GO:0045944">
    <property type="term" value="P:positive regulation of transcription by RNA polymerase II"/>
    <property type="evidence" value="ECO:0007669"/>
    <property type="project" value="EnsemblFungi"/>
</dbReference>